<dbReference type="EMBL" id="CM046103">
    <property type="protein sequence ID" value="KAI8427594.1"/>
    <property type="molecule type" value="Genomic_DNA"/>
</dbReference>
<comment type="caution">
    <text evidence="1">The sequence shown here is derived from an EMBL/GenBank/DDBJ whole genome shotgun (WGS) entry which is preliminary data.</text>
</comment>
<organism evidence="1 2">
    <name type="scientific">Choristoneura fumiferana</name>
    <name type="common">Spruce budworm moth</name>
    <name type="synonym">Archips fumiferana</name>
    <dbReference type="NCBI Taxonomy" id="7141"/>
    <lineage>
        <taxon>Eukaryota</taxon>
        <taxon>Metazoa</taxon>
        <taxon>Ecdysozoa</taxon>
        <taxon>Arthropoda</taxon>
        <taxon>Hexapoda</taxon>
        <taxon>Insecta</taxon>
        <taxon>Pterygota</taxon>
        <taxon>Neoptera</taxon>
        <taxon>Endopterygota</taxon>
        <taxon>Lepidoptera</taxon>
        <taxon>Glossata</taxon>
        <taxon>Ditrysia</taxon>
        <taxon>Tortricoidea</taxon>
        <taxon>Tortricidae</taxon>
        <taxon>Tortricinae</taxon>
        <taxon>Choristoneura</taxon>
    </lineage>
</organism>
<evidence type="ECO:0000313" key="2">
    <source>
        <dbReference type="Proteomes" id="UP001064048"/>
    </source>
</evidence>
<name>A0ACC0JTV5_CHOFU</name>
<reference evidence="1 2" key="1">
    <citation type="journal article" date="2022" name="Genome Biol. Evol.">
        <title>The Spruce Budworm Genome: Reconstructing the Evolutionary History of Antifreeze Proteins.</title>
        <authorList>
            <person name="Beliveau C."/>
            <person name="Gagne P."/>
            <person name="Picq S."/>
            <person name="Vernygora O."/>
            <person name="Keeling C.I."/>
            <person name="Pinkney K."/>
            <person name="Doucet D."/>
            <person name="Wen F."/>
            <person name="Johnston J.S."/>
            <person name="Maaroufi H."/>
            <person name="Boyle B."/>
            <person name="Laroche J."/>
            <person name="Dewar K."/>
            <person name="Juretic N."/>
            <person name="Blackburn G."/>
            <person name="Nisole A."/>
            <person name="Brunet B."/>
            <person name="Brandao M."/>
            <person name="Lumley L."/>
            <person name="Duan J."/>
            <person name="Quan G."/>
            <person name="Lucarotti C.J."/>
            <person name="Roe A.D."/>
            <person name="Sperling F.A.H."/>
            <person name="Levesque R.C."/>
            <person name="Cusson M."/>
        </authorList>
    </citation>
    <scope>NUCLEOTIDE SEQUENCE [LARGE SCALE GENOMIC DNA]</scope>
    <source>
        <strain evidence="1">Glfc:IPQL:Cfum</strain>
    </source>
</reference>
<gene>
    <name evidence="1" type="ORF">MSG28_002088</name>
</gene>
<keyword evidence="2" id="KW-1185">Reference proteome</keyword>
<protein>
    <submittedName>
        <fullName evidence="1">Uncharacterized protein</fullName>
    </submittedName>
</protein>
<accession>A0ACC0JTV5</accession>
<proteinExistence type="predicted"/>
<evidence type="ECO:0000313" key="1">
    <source>
        <dbReference type="EMBL" id="KAI8427594.1"/>
    </source>
</evidence>
<sequence>MSFCVDLVSEDSFYENITLGVTKLLADQILPVGSIRVNSLNELFLSPALKDLLDFSFTRQNTGPRPVLNTKSKVFELDSCRTIGKVGNENTLATTASETGLNHIDPNIFKISVRQHKNVMRQSNA</sequence>
<dbReference type="Proteomes" id="UP001064048">
    <property type="component" value="Chromosome 3"/>
</dbReference>